<sequence>MITQEMLDNAYPWAQAWIDQHLTIHFQAHYRDLEVVRHECIRRYGEPQLTAKFQEWWSPSMEDTHRIRALLYYERYKHQPSGKISAQSNPYMLLRGKSSIFTWLNEFPPTIPSQASVSMNAMPDTSALTEVDMDMPMLLTADTTMETTLNGVVDDASMDNNDESNVNTSELIDELSKTHITPRAQSE</sequence>
<reference evidence="3" key="1">
    <citation type="journal article" date="2017" name="Nat. Ecol. Evol.">
        <title>Genome expansion and lineage-specific genetic innovations in the forest pathogenic fungi Armillaria.</title>
        <authorList>
            <person name="Sipos G."/>
            <person name="Prasanna A.N."/>
            <person name="Walter M.C."/>
            <person name="O'Connor E."/>
            <person name="Balint B."/>
            <person name="Krizsan K."/>
            <person name="Kiss B."/>
            <person name="Hess J."/>
            <person name="Varga T."/>
            <person name="Slot J."/>
            <person name="Riley R."/>
            <person name="Boka B."/>
            <person name="Rigling D."/>
            <person name="Barry K."/>
            <person name="Lee J."/>
            <person name="Mihaltcheva S."/>
            <person name="LaButti K."/>
            <person name="Lipzen A."/>
            <person name="Waldron R."/>
            <person name="Moloney N.M."/>
            <person name="Sperisen C."/>
            <person name="Kredics L."/>
            <person name="Vagvoelgyi C."/>
            <person name="Patrignani A."/>
            <person name="Fitzpatrick D."/>
            <person name="Nagy I."/>
            <person name="Doyle S."/>
            <person name="Anderson J.B."/>
            <person name="Grigoriev I.V."/>
            <person name="Gueldener U."/>
            <person name="Muensterkoetter M."/>
            <person name="Nagy L.G."/>
        </authorList>
    </citation>
    <scope>NUCLEOTIDE SEQUENCE [LARGE SCALE GENOMIC DNA]</scope>
    <source>
        <strain evidence="3">Ar21-2</strain>
    </source>
</reference>
<dbReference type="AlphaFoldDB" id="A0A2H3DWN8"/>
<dbReference type="OrthoDB" id="3067348at2759"/>
<keyword evidence="3" id="KW-1185">Reference proteome</keyword>
<evidence type="ECO:0000313" key="3">
    <source>
        <dbReference type="Proteomes" id="UP000217790"/>
    </source>
</evidence>
<accession>A0A2H3DWN8</accession>
<proteinExistence type="predicted"/>
<gene>
    <name evidence="2" type="ORF">ARMGADRAFT_1079819</name>
</gene>
<dbReference type="EMBL" id="KZ293656">
    <property type="protein sequence ID" value="PBK93507.1"/>
    <property type="molecule type" value="Genomic_DNA"/>
</dbReference>
<evidence type="ECO:0000256" key="1">
    <source>
        <dbReference type="SAM" id="MobiDB-lite"/>
    </source>
</evidence>
<protein>
    <submittedName>
        <fullName evidence="2">Uncharacterized protein</fullName>
    </submittedName>
</protein>
<dbReference type="InParanoid" id="A0A2H3DWN8"/>
<name>A0A2H3DWN8_ARMGA</name>
<feature type="region of interest" description="Disordered" evidence="1">
    <location>
        <begin position="154"/>
        <end position="187"/>
    </location>
</feature>
<evidence type="ECO:0000313" key="2">
    <source>
        <dbReference type="EMBL" id="PBK93507.1"/>
    </source>
</evidence>
<dbReference type="Proteomes" id="UP000217790">
    <property type="component" value="Unassembled WGS sequence"/>
</dbReference>
<organism evidence="2 3">
    <name type="scientific">Armillaria gallica</name>
    <name type="common">Bulbous honey fungus</name>
    <name type="synonym">Armillaria bulbosa</name>
    <dbReference type="NCBI Taxonomy" id="47427"/>
    <lineage>
        <taxon>Eukaryota</taxon>
        <taxon>Fungi</taxon>
        <taxon>Dikarya</taxon>
        <taxon>Basidiomycota</taxon>
        <taxon>Agaricomycotina</taxon>
        <taxon>Agaricomycetes</taxon>
        <taxon>Agaricomycetidae</taxon>
        <taxon>Agaricales</taxon>
        <taxon>Marasmiineae</taxon>
        <taxon>Physalacriaceae</taxon>
        <taxon>Armillaria</taxon>
    </lineage>
</organism>